<dbReference type="OrthoDB" id="4748970at2759"/>
<dbReference type="PROSITE" id="PS00028">
    <property type="entry name" value="ZINC_FINGER_C2H2_1"/>
    <property type="match status" value="10"/>
</dbReference>
<dbReference type="Proteomes" id="UP000515156">
    <property type="component" value="Chromosome 1"/>
</dbReference>
<dbReference type="GO" id="GO:0000978">
    <property type="term" value="F:RNA polymerase II cis-regulatory region sequence-specific DNA binding"/>
    <property type="evidence" value="ECO:0007669"/>
    <property type="project" value="TreeGrafter"/>
</dbReference>
<feature type="domain" description="C2H2-type" evidence="13">
    <location>
        <begin position="420"/>
        <end position="447"/>
    </location>
</feature>
<keyword evidence="8" id="KW-0238">DNA-binding</keyword>
<evidence type="ECO:0000256" key="8">
    <source>
        <dbReference type="ARBA" id="ARBA00023125"/>
    </source>
</evidence>
<dbReference type="GO" id="GO:0006357">
    <property type="term" value="P:regulation of transcription by RNA polymerase II"/>
    <property type="evidence" value="ECO:0007669"/>
    <property type="project" value="TreeGrafter"/>
</dbReference>
<dbReference type="InterPro" id="IPR036051">
    <property type="entry name" value="KRAB_dom_sf"/>
</dbReference>
<dbReference type="PROSITE" id="PS50805">
    <property type="entry name" value="KRAB"/>
    <property type="match status" value="1"/>
</dbReference>
<evidence type="ECO:0000313" key="16">
    <source>
        <dbReference type="RefSeq" id="XP_030050782.1"/>
    </source>
</evidence>
<feature type="compositionally biased region" description="Basic and acidic residues" evidence="12">
    <location>
        <begin position="222"/>
        <end position="233"/>
    </location>
</feature>
<gene>
    <name evidence="16" type="primary">LOC115464553</name>
</gene>
<dbReference type="InterPro" id="IPR001909">
    <property type="entry name" value="KRAB"/>
</dbReference>
<dbReference type="InterPro" id="IPR036236">
    <property type="entry name" value="Znf_C2H2_sf"/>
</dbReference>
<feature type="domain" description="C2H2-type" evidence="13">
    <location>
        <begin position="336"/>
        <end position="363"/>
    </location>
</feature>
<feature type="domain" description="C2H2-type" evidence="13">
    <location>
        <begin position="392"/>
        <end position="419"/>
    </location>
</feature>
<dbReference type="FunFam" id="3.30.160.60:FF:000478">
    <property type="entry name" value="Zinc finger protein 133"/>
    <property type="match status" value="1"/>
</dbReference>
<evidence type="ECO:0000256" key="2">
    <source>
        <dbReference type="ARBA" id="ARBA00004123"/>
    </source>
</evidence>
<dbReference type="Pfam" id="PF00096">
    <property type="entry name" value="zf-C2H2"/>
    <property type="match status" value="6"/>
</dbReference>
<feature type="compositionally biased region" description="Polar residues" evidence="12">
    <location>
        <begin position="32"/>
        <end position="44"/>
    </location>
</feature>
<feature type="region of interest" description="Disordered" evidence="12">
    <location>
        <begin position="18"/>
        <end position="44"/>
    </location>
</feature>
<feature type="domain" description="C2H2-type" evidence="13">
    <location>
        <begin position="589"/>
        <end position="607"/>
    </location>
</feature>
<evidence type="ECO:0000256" key="5">
    <source>
        <dbReference type="ARBA" id="ARBA00022771"/>
    </source>
</evidence>
<dbReference type="PANTHER" id="PTHR24390">
    <property type="entry name" value="ZINC FINGER PROTEIN"/>
    <property type="match status" value="1"/>
</dbReference>
<dbReference type="GO" id="GO:0005634">
    <property type="term" value="C:nucleus"/>
    <property type="evidence" value="ECO:0007669"/>
    <property type="project" value="UniProtKB-SubCell"/>
</dbReference>
<dbReference type="AlphaFoldDB" id="A0A6P7X5A6"/>
<organism evidence="15 16">
    <name type="scientific">Microcaecilia unicolor</name>
    <dbReference type="NCBI Taxonomy" id="1415580"/>
    <lineage>
        <taxon>Eukaryota</taxon>
        <taxon>Metazoa</taxon>
        <taxon>Chordata</taxon>
        <taxon>Craniata</taxon>
        <taxon>Vertebrata</taxon>
        <taxon>Euteleostomi</taxon>
        <taxon>Amphibia</taxon>
        <taxon>Gymnophiona</taxon>
        <taxon>Siphonopidae</taxon>
        <taxon>Microcaecilia</taxon>
    </lineage>
</organism>
<dbReference type="RefSeq" id="XP_030050782.1">
    <property type="nucleotide sequence ID" value="XM_030194922.1"/>
</dbReference>
<dbReference type="GeneID" id="115464553"/>
<dbReference type="GO" id="GO:0003700">
    <property type="term" value="F:DNA-binding transcription factor activity"/>
    <property type="evidence" value="ECO:0007669"/>
    <property type="project" value="TreeGrafter"/>
</dbReference>
<feature type="domain" description="C2H2-type" evidence="13">
    <location>
        <begin position="476"/>
        <end position="503"/>
    </location>
</feature>
<dbReference type="FunFam" id="3.30.160.60:FF:000358">
    <property type="entry name" value="zinc finger protein 24"/>
    <property type="match status" value="1"/>
</dbReference>
<feature type="domain" description="C2H2-type" evidence="13">
    <location>
        <begin position="364"/>
        <end position="391"/>
    </location>
</feature>
<evidence type="ECO:0000256" key="10">
    <source>
        <dbReference type="ARBA" id="ARBA00023242"/>
    </source>
</evidence>
<evidence type="ECO:0000259" key="14">
    <source>
        <dbReference type="PROSITE" id="PS50805"/>
    </source>
</evidence>
<feature type="region of interest" description="Disordered" evidence="12">
    <location>
        <begin position="186"/>
        <end position="233"/>
    </location>
</feature>
<proteinExistence type="predicted"/>
<dbReference type="Pfam" id="PF13894">
    <property type="entry name" value="zf-C2H2_4"/>
    <property type="match status" value="1"/>
</dbReference>
<name>A0A6P7X5A6_9AMPH</name>
<dbReference type="Gene3D" id="3.30.160.60">
    <property type="entry name" value="Classic Zinc Finger"/>
    <property type="match status" value="11"/>
</dbReference>
<feature type="domain" description="KRAB" evidence="14">
    <location>
        <begin position="97"/>
        <end position="168"/>
    </location>
</feature>
<dbReference type="PANTHER" id="PTHR24390:SF159">
    <property type="entry name" value="GROWTH FACTOR INDEPENDENT 1 TRANSCRIPTIONAL REPRESSOR"/>
    <property type="match status" value="1"/>
</dbReference>
<feature type="compositionally biased region" description="Basic and acidic residues" evidence="12">
    <location>
        <begin position="186"/>
        <end position="206"/>
    </location>
</feature>
<dbReference type="Gene3D" id="6.10.140.140">
    <property type="match status" value="1"/>
</dbReference>
<dbReference type="SUPFAM" id="SSF57667">
    <property type="entry name" value="beta-beta-alpha zinc fingers"/>
    <property type="match status" value="6"/>
</dbReference>
<feature type="domain" description="C2H2-type" evidence="13">
    <location>
        <begin position="448"/>
        <end position="475"/>
    </location>
</feature>
<dbReference type="InterPro" id="IPR013087">
    <property type="entry name" value="Znf_C2H2_type"/>
</dbReference>
<dbReference type="PROSITE" id="PS50157">
    <property type="entry name" value="ZINC_FINGER_C2H2_2"/>
    <property type="match status" value="11"/>
</dbReference>
<dbReference type="SMART" id="SM00349">
    <property type="entry name" value="KRAB"/>
    <property type="match status" value="1"/>
</dbReference>
<evidence type="ECO:0000256" key="6">
    <source>
        <dbReference type="ARBA" id="ARBA00022833"/>
    </source>
</evidence>
<keyword evidence="3" id="KW-0479">Metal-binding</keyword>
<accession>A0A6P7X5A6</accession>
<feature type="domain" description="C2H2-type" evidence="13">
    <location>
        <begin position="308"/>
        <end position="335"/>
    </location>
</feature>
<evidence type="ECO:0000256" key="9">
    <source>
        <dbReference type="ARBA" id="ARBA00023163"/>
    </source>
</evidence>
<keyword evidence="6" id="KW-0862">Zinc</keyword>
<protein>
    <submittedName>
        <fullName evidence="16">Oocyte zinc finger protein XlCOF6-like isoform X1</fullName>
    </submittedName>
</protein>
<keyword evidence="9" id="KW-0804">Transcription</keyword>
<sequence>MKNFPIITSVISLSVKQEEDLPLMDPPESDNSEQTHPPVTSSHNVKPDILIQFEQKGFRTEPQGSEETGNLTTTGRCEELPEACDEALIKASNEALVTFKDVAASFLEADWDLLGEWQKELYKKVIKEIHDILMSRGYSILNPEVIFKIKNEDEKYIIQQSEWEWKNPSNDSTNNDGFGNESERVRMCNEQQKEEWKHEDSSRDSTDPLADSEGGIGSIIPTDEKAAAQKGERLERQKRNCSFFLRLVQPGRLNAERDFKSADVWETFTTESNFIEHQISGLRTEVHDCQGMHKTNPSGYSGNCEKPCKCSECDKSFSCKRNLKRHEKIHTGEKPFHCSECDKCFINKVKLKNHERTHTGEKPFKCSECDKGFIKKANLKNHEITHTGERPFYCSECGKGFITKDKVKCHKMIHSGEKPFQCSECDKWFRTKDEVKRHKRTHAGEKPFKCSECDKCFINKVKLKNHERTHTGEKPFKCSECDKGFITKDKVKRHKMIHTGEKPFSCSECDKCFKRKADLKNHERTHTGEKPFHCSECDKGFMTKAAMECHKVTHTGKKPFNCSECDKGFIRKANLKNHERTHTGERPCFHRKDQLKQHERTHMGEKP</sequence>
<feature type="region of interest" description="Disordered" evidence="12">
    <location>
        <begin position="576"/>
        <end position="607"/>
    </location>
</feature>
<comment type="function">
    <text evidence="1">May be involved in transcriptional regulation.</text>
</comment>
<dbReference type="InParanoid" id="A0A6P7X5A6"/>
<evidence type="ECO:0000259" key="13">
    <source>
        <dbReference type="PROSITE" id="PS50157"/>
    </source>
</evidence>
<dbReference type="Pfam" id="PF01352">
    <property type="entry name" value="KRAB"/>
    <property type="match status" value="1"/>
</dbReference>
<evidence type="ECO:0000256" key="1">
    <source>
        <dbReference type="ARBA" id="ARBA00003767"/>
    </source>
</evidence>
<dbReference type="CDD" id="cd07765">
    <property type="entry name" value="KRAB_A-box"/>
    <property type="match status" value="1"/>
</dbReference>
<dbReference type="FunFam" id="3.30.160.60:FF:002343">
    <property type="entry name" value="Zinc finger protein 33A"/>
    <property type="match status" value="4"/>
</dbReference>
<evidence type="ECO:0000256" key="12">
    <source>
        <dbReference type="SAM" id="MobiDB-lite"/>
    </source>
</evidence>
<evidence type="ECO:0000256" key="3">
    <source>
        <dbReference type="ARBA" id="ARBA00022723"/>
    </source>
</evidence>
<evidence type="ECO:0000256" key="7">
    <source>
        <dbReference type="ARBA" id="ARBA00023015"/>
    </source>
</evidence>
<dbReference type="FunFam" id="3.30.160.60:FF:001485">
    <property type="entry name" value="Krueppel-related zinc finger protein"/>
    <property type="match status" value="1"/>
</dbReference>
<dbReference type="KEGG" id="muo:115464553"/>
<feature type="domain" description="C2H2-type" evidence="13">
    <location>
        <begin position="504"/>
        <end position="531"/>
    </location>
</feature>
<feature type="domain" description="C2H2-type" evidence="13">
    <location>
        <begin position="560"/>
        <end position="587"/>
    </location>
</feature>
<dbReference type="SMART" id="SM00355">
    <property type="entry name" value="ZnF_C2H2"/>
    <property type="match status" value="10"/>
</dbReference>
<keyword evidence="7" id="KW-0805">Transcription regulation</keyword>
<feature type="domain" description="C2H2-type" evidence="13">
    <location>
        <begin position="532"/>
        <end position="559"/>
    </location>
</feature>
<keyword evidence="15" id="KW-1185">Reference proteome</keyword>
<comment type="subcellular location">
    <subcellularLocation>
        <location evidence="2">Nucleus</location>
    </subcellularLocation>
</comment>
<keyword evidence="5 11" id="KW-0863">Zinc-finger</keyword>
<dbReference type="FunFam" id="3.30.160.60:FF:000936">
    <property type="entry name" value="Zinc finger protein 577"/>
    <property type="match status" value="3"/>
</dbReference>
<evidence type="ECO:0000256" key="4">
    <source>
        <dbReference type="ARBA" id="ARBA00022737"/>
    </source>
</evidence>
<evidence type="ECO:0000256" key="11">
    <source>
        <dbReference type="PROSITE-ProRule" id="PRU00042"/>
    </source>
</evidence>
<keyword evidence="4" id="KW-0677">Repeat</keyword>
<reference evidence="16" key="1">
    <citation type="submission" date="2025-08" db="UniProtKB">
        <authorList>
            <consortium name="RefSeq"/>
        </authorList>
    </citation>
    <scope>IDENTIFICATION</scope>
</reference>
<dbReference type="SUPFAM" id="SSF109640">
    <property type="entry name" value="KRAB domain (Kruppel-associated box)"/>
    <property type="match status" value="1"/>
</dbReference>
<keyword evidence="10" id="KW-0539">Nucleus</keyword>
<evidence type="ECO:0000313" key="15">
    <source>
        <dbReference type="Proteomes" id="UP000515156"/>
    </source>
</evidence>
<dbReference type="GO" id="GO:0008270">
    <property type="term" value="F:zinc ion binding"/>
    <property type="evidence" value="ECO:0007669"/>
    <property type="project" value="UniProtKB-KW"/>
</dbReference>